<comment type="caution">
    <text evidence="2">The sequence shown here is derived from an EMBL/GenBank/DDBJ whole genome shotgun (WGS) entry which is preliminary data.</text>
</comment>
<feature type="non-terminal residue" evidence="2">
    <location>
        <position position="1065"/>
    </location>
</feature>
<organism evidence="2 3">
    <name type="scientific">Puccinia striiformis</name>
    <dbReference type="NCBI Taxonomy" id="27350"/>
    <lineage>
        <taxon>Eukaryota</taxon>
        <taxon>Fungi</taxon>
        <taxon>Dikarya</taxon>
        <taxon>Basidiomycota</taxon>
        <taxon>Pucciniomycotina</taxon>
        <taxon>Pucciniomycetes</taxon>
        <taxon>Pucciniales</taxon>
        <taxon>Pucciniaceae</taxon>
        <taxon>Puccinia</taxon>
    </lineage>
</organism>
<dbReference type="VEuPathDB" id="FungiDB:PSTT_01410"/>
<keyword evidence="3" id="KW-1185">Reference proteome</keyword>
<protein>
    <submittedName>
        <fullName evidence="2">Uncharacterized protein</fullName>
    </submittedName>
</protein>
<reference evidence="2 3" key="1">
    <citation type="submission" date="2017-12" db="EMBL/GenBank/DDBJ databases">
        <title>Gene loss provides genomic basis for host adaptation in cereal stripe rust fungi.</title>
        <authorList>
            <person name="Xia C."/>
        </authorList>
    </citation>
    <scope>NUCLEOTIDE SEQUENCE [LARGE SCALE GENOMIC DNA]</scope>
    <source>
        <strain evidence="2 3">93TX-2</strain>
    </source>
</reference>
<evidence type="ECO:0000256" key="1">
    <source>
        <dbReference type="SAM" id="SignalP"/>
    </source>
</evidence>
<dbReference type="Proteomes" id="UP000238274">
    <property type="component" value="Unassembled WGS sequence"/>
</dbReference>
<name>A0A2S4UK33_9BASI</name>
<reference evidence="3" key="3">
    <citation type="journal article" date="2018" name="Mol. Plant Microbe Interact.">
        <title>Genome sequence resources for the wheat stripe rust pathogen (Puccinia striiformis f. sp. tritici) and the barley stripe rust pathogen (Puccinia striiformis f. sp. hordei).</title>
        <authorList>
            <person name="Xia C."/>
            <person name="Wang M."/>
            <person name="Yin C."/>
            <person name="Cornejo O.E."/>
            <person name="Hulbert S.H."/>
            <person name="Chen X."/>
        </authorList>
    </citation>
    <scope>NUCLEOTIDE SEQUENCE [LARGE SCALE GENOMIC DNA]</scope>
    <source>
        <strain evidence="3">93TX-2</strain>
    </source>
</reference>
<keyword evidence="1" id="KW-0732">Signal</keyword>
<dbReference type="OrthoDB" id="10671361at2759"/>
<dbReference type="VEuPathDB" id="FungiDB:PSHT_14465"/>
<feature type="signal peptide" evidence="1">
    <location>
        <begin position="1"/>
        <end position="22"/>
    </location>
</feature>
<proteinExistence type="predicted"/>
<reference evidence="3" key="2">
    <citation type="journal article" date="2018" name="BMC Genomics">
        <title>Genomic insights into host adaptation between the wheat stripe rust pathogen (Puccinia striiformis f. sp. tritici) and the barley stripe rust pathogen (Puccinia striiformis f. sp. hordei).</title>
        <authorList>
            <person name="Xia C."/>
            <person name="Wang M."/>
            <person name="Yin C."/>
            <person name="Cornejo O.E."/>
            <person name="Hulbert S.H."/>
            <person name="Chen X."/>
        </authorList>
    </citation>
    <scope>NUCLEOTIDE SEQUENCE [LARGE SCALE GENOMIC DNA]</scope>
    <source>
        <strain evidence="3">93TX-2</strain>
    </source>
</reference>
<evidence type="ECO:0000313" key="2">
    <source>
        <dbReference type="EMBL" id="POV97649.1"/>
    </source>
</evidence>
<accession>A0A2S4UK33</accession>
<dbReference type="VEuPathDB" id="FungiDB:PSTT_01412"/>
<feature type="chain" id="PRO_5015552904" evidence="1">
    <location>
        <begin position="23"/>
        <end position="1065"/>
    </location>
</feature>
<sequence>MFAAHLLPVGMWFITISSGITASVDGPSFVIEVTQEVGDASRALRGLETIKNWDLNQDQVASLREYAAQFAEWEVEIQKQIKWLGKNKMNKFITENNHLFNCLALGFVPKHPKFQYEKDQRYRLYTLTPLDYAFEIIDFLLEHRFIKTEEVGNIFQDKEMVEQVVNYTVRRYENDLGFCSWKYMSNLTKHWHWQSMNKFFRALSKKELDRIDLVFLIGKLGCIDGLPGALYDSEVLDIGDRPFPYEKYFGKSNSLNRLVSPGFKHGPIGHWIYPEFDPKEKDEIIHHLLSKRYGRRKLICIVDLFAFMEEEFCPGIISQLMKKENVSNHLQNLVKPTGKSHKPEDVFHLALIYSRNEMISHSAEQLIKNVFLDKETQAQFYVLQDKELYQDHIDKKREILNTGKDTFIRLPSFREFHSGQEYILFSDLFPHCVEGDLNKMIDILDHTREFEEIPINSIQKKPKDVLLGGTIHDQEFEVTQLSPRFELTNAHPEVLTASMWLVTISSGLTASVEGPNFAIVVNQAECDTSRGLRALAVEEEPQRRPGCMIPFRKKQRKIVRSKKGLTTIKNWDLNQEPVVSLRKSSAQFTKWEAEIQIQLEWLGKDKENFDKTITQTLPQAKESFNTIKEGIKVLKNMRLMLLGEVYNRFPDEIFGLITESLSRNLVQSVKKFITGHNRLFSWLALKYKPKHPKFQYGKDGRYRLYTLTPLDYSFGIIDFLLEYRLISPEEVRDIFQDKKMVEQVVNYTVRQYENDLGFSSWVFMVNLTKHWRWQSMNKFCTALSKKELDRIDLVFLIGRLRCINASPGALYDSAGLRRDDRPFVYEKYFGKSNSLDASNSLVSSGFKQGQIGHQIYPECNPTEKDEIIHQLLPKRYDMKTLIRIVDIFAFMEEELCSGIVSQLLKNRDLSDKLKKLVKLDGSTDKPEDVFHLASIYSRNEMLSHSAEQLIKSVFLDKKTHTKFYVLQDKEIYEDHIFKRMKILNTGKDTHIRLPSVGEFYASEEYEGFSSIYPHCVEGDLNKMIDILDHARRYEEIPIKLKQKEPVVFRAWTLNSAFLRPSSSKE</sequence>
<dbReference type="EMBL" id="PKSM01000325">
    <property type="protein sequence ID" value="POV97649.1"/>
    <property type="molecule type" value="Genomic_DNA"/>
</dbReference>
<dbReference type="AlphaFoldDB" id="A0A2S4UK33"/>
<gene>
    <name evidence="2" type="ORF">PSHT_14465</name>
</gene>
<evidence type="ECO:0000313" key="3">
    <source>
        <dbReference type="Proteomes" id="UP000238274"/>
    </source>
</evidence>